<reference evidence="10 11" key="1">
    <citation type="submission" date="2016-10" db="EMBL/GenBank/DDBJ databases">
        <authorList>
            <person name="de Groot N.N."/>
        </authorList>
    </citation>
    <scope>NUCLEOTIDE SEQUENCE [LARGE SCALE GENOMIC DNA]</scope>
    <source>
        <strain evidence="10 11">DSM 17890</strain>
    </source>
</reference>
<dbReference type="PANTHER" id="PTHR35851">
    <property type="entry name" value="CELL DIVISION PROTEIN FTSQ"/>
    <property type="match status" value="1"/>
</dbReference>
<keyword evidence="6 7" id="KW-0131">Cell cycle</keyword>
<organism evidence="10 11">
    <name type="scientific">Albimonas donghaensis</name>
    <dbReference type="NCBI Taxonomy" id="356660"/>
    <lineage>
        <taxon>Bacteria</taxon>
        <taxon>Pseudomonadati</taxon>
        <taxon>Pseudomonadota</taxon>
        <taxon>Alphaproteobacteria</taxon>
        <taxon>Rhodobacterales</taxon>
        <taxon>Paracoccaceae</taxon>
        <taxon>Albimonas</taxon>
    </lineage>
</organism>
<dbReference type="OrthoDB" id="9783091at2"/>
<evidence type="ECO:0000313" key="11">
    <source>
        <dbReference type="Proteomes" id="UP000199118"/>
    </source>
</evidence>
<keyword evidence="11" id="KW-1185">Reference proteome</keyword>
<dbReference type="AlphaFoldDB" id="A0A1H3ELD2"/>
<dbReference type="GO" id="GO:0032153">
    <property type="term" value="C:cell division site"/>
    <property type="evidence" value="ECO:0007669"/>
    <property type="project" value="UniProtKB-UniRule"/>
</dbReference>
<comment type="subcellular location">
    <subcellularLocation>
        <location evidence="7">Cell inner membrane</location>
        <topology evidence="7">Single-pass type II membrane protein</topology>
    </subcellularLocation>
    <text evidence="7">Localizes to the division septum.</text>
</comment>
<evidence type="ECO:0000256" key="8">
    <source>
        <dbReference type="SAM" id="MobiDB-lite"/>
    </source>
</evidence>
<sequence>MIAPVRAAQRLTRRLRPAPPAPFETPRRRRDPSPSRLRYRLDRLGRRGYVRFALRRLAPPAALMLMALGAWQSATLREAVHERVESLRASLMDRPEFAVSRLEIVGGAPELQARVSNRLGLSFPVSSLRLDLPALKTEIETMPGVARAVPKVMPDGALRIGLVQRAPEALWRWDGQLHLVDADGVLISPVAHRADRADLPLILGEGADRAVAEALVLWKRAEPIHDRLRGLIRMGERRWSLALGGDVLVHLPAENPEAALQRLLALDAADDLLDREISVIDFRDPQRPVLRLTARAVAELERAKALIKGKDA</sequence>
<name>A0A1H3ELD2_9RHOB</name>
<keyword evidence="5 7" id="KW-1133">Transmembrane helix</keyword>
<gene>
    <name evidence="7" type="primary">ftsQ</name>
    <name evidence="10" type="ORF">SAMN05444336_11053</name>
</gene>
<evidence type="ECO:0000256" key="4">
    <source>
        <dbReference type="ARBA" id="ARBA00022692"/>
    </source>
</evidence>
<comment type="similarity">
    <text evidence="7">Belongs to the FtsQ/DivIB family. FtsQ subfamily.</text>
</comment>
<evidence type="ECO:0000256" key="6">
    <source>
        <dbReference type="ARBA" id="ARBA00023306"/>
    </source>
</evidence>
<dbReference type="InterPro" id="IPR026579">
    <property type="entry name" value="FtsQ"/>
</dbReference>
<keyword evidence="7" id="KW-0472">Membrane</keyword>
<dbReference type="Pfam" id="PF03799">
    <property type="entry name" value="FtsQ_DivIB_C"/>
    <property type="match status" value="1"/>
</dbReference>
<dbReference type="EMBL" id="FNMZ01000010">
    <property type="protein sequence ID" value="SDX78764.1"/>
    <property type="molecule type" value="Genomic_DNA"/>
</dbReference>
<evidence type="ECO:0000256" key="1">
    <source>
        <dbReference type="ARBA" id="ARBA00022475"/>
    </source>
</evidence>
<keyword evidence="1 7" id="KW-1003">Cell membrane</keyword>
<evidence type="ECO:0000313" key="10">
    <source>
        <dbReference type="EMBL" id="SDX78764.1"/>
    </source>
</evidence>
<dbReference type="GO" id="GO:0043093">
    <property type="term" value="P:FtsZ-dependent cytokinesis"/>
    <property type="evidence" value="ECO:0007669"/>
    <property type="project" value="UniProtKB-UniRule"/>
</dbReference>
<comment type="function">
    <text evidence="7">Essential cell division protein.</text>
</comment>
<keyword evidence="4 7" id="KW-0812">Transmembrane</keyword>
<dbReference type="HAMAP" id="MF_00911">
    <property type="entry name" value="FtsQ_subfam"/>
    <property type="match status" value="1"/>
</dbReference>
<dbReference type="RefSeq" id="WP_092684702.1">
    <property type="nucleotide sequence ID" value="NZ_FNMZ01000010.1"/>
</dbReference>
<evidence type="ECO:0000259" key="9">
    <source>
        <dbReference type="Pfam" id="PF03799"/>
    </source>
</evidence>
<keyword evidence="2 7" id="KW-0997">Cell inner membrane</keyword>
<feature type="domain" description="Cell division protein FtsQ/DivIB C-terminal" evidence="9">
    <location>
        <begin position="169"/>
        <end position="283"/>
    </location>
</feature>
<evidence type="ECO:0000256" key="7">
    <source>
        <dbReference type="HAMAP-Rule" id="MF_00911"/>
    </source>
</evidence>
<proteinExistence type="inferred from homology"/>
<evidence type="ECO:0000256" key="2">
    <source>
        <dbReference type="ARBA" id="ARBA00022519"/>
    </source>
</evidence>
<dbReference type="GO" id="GO:0090529">
    <property type="term" value="P:cell septum assembly"/>
    <property type="evidence" value="ECO:0007669"/>
    <property type="project" value="InterPro"/>
</dbReference>
<dbReference type="InterPro" id="IPR005548">
    <property type="entry name" value="Cell_div_FtsQ/DivIB_C"/>
</dbReference>
<dbReference type="PANTHER" id="PTHR35851:SF1">
    <property type="entry name" value="CELL DIVISION PROTEIN FTSQ"/>
    <property type="match status" value="1"/>
</dbReference>
<dbReference type="Gene3D" id="3.40.50.11690">
    <property type="entry name" value="Cell division protein FtsQ/DivIB"/>
    <property type="match status" value="1"/>
</dbReference>
<dbReference type="GO" id="GO:0005886">
    <property type="term" value="C:plasma membrane"/>
    <property type="evidence" value="ECO:0007669"/>
    <property type="project" value="UniProtKB-SubCell"/>
</dbReference>
<keyword evidence="3 7" id="KW-0132">Cell division</keyword>
<feature type="region of interest" description="Disordered" evidence="8">
    <location>
        <begin position="11"/>
        <end position="34"/>
    </location>
</feature>
<dbReference type="InterPro" id="IPR045335">
    <property type="entry name" value="FtsQ_C_sf"/>
</dbReference>
<dbReference type="STRING" id="356660.SAMN05444336_11053"/>
<dbReference type="Proteomes" id="UP000199118">
    <property type="component" value="Unassembled WGS sequence"/>
</dbReference>
<evidence type="ECO:0000256" key="5">
    <source>
        <dbReference type="ARBA" id="ARBA00022989"/>
    </source>
</evidence>
<accession>A0A1H3ELD2</accession>
<protein>
    <recommendedName>
        <fullName evidence="7">Cell division protein FtsQ</fullName>
    </recommendedName>
</protein>
<evidence type="ECO:0000256" key="3">
    <source>
        <dbReference type="ARBA" id="ARBA00022618"/>
    </source>
</evidence>